<feature type="repeat" description="TPR" evidence="1">
    <location>
        <begin position="28"/>
        <end position="61"/>
    </location>
</feature>
<feature type="repeat" description="TPR" evidence="1">
    <location>
        <begin position="96"/>
        <end position="129"/>
    </location>
</feature>
<sequence length="198" mass="22901">MNKIIGILLTILLLISCKKEEKERNPLVIEYQERGIEYQMENKSDSAIVFYKKAMEIEPTDITTIESLIKTYWWNKQPELALKILNEVPNEIKESNSILTLKGMTLEKMDNLNDAMELYKKAFKESPKIHYENEENIMEFIGYLTLQTVVGEKEKALAELKSLKGKKLTESEKQYINSIEPIIRNYKGGGYNGILGNE</sequence>
<name>A0A3N4NJL2_9FLAO</name>
<dbReference type="Pfam" id="PF13181">
    <property type="entry name" value="TPR_8"/>
    <property type="match status" value="1"/>
</dbReference>
<evidence type="ECO:0000313" key="3">
    <source>
        <dbReference type="Proteomes" id="UP000270856"/>
    </source>
</evidence>
<proteinExistence type="predicted"/>
<dbReference type="SUPFAM" id="SSF48452">
    <property type="entry name" value="TPR-like"/>
    <property type="match status" value="1"/>
</dbReference>
<protein>
    <submittedName>
        <fullName evidence="2">Uncharacterized protein</fullName>
    </submittedName>
</protein>
<dbReference type="Proteomes" id="UP000270856">
    <property type="component" value="Unassembled WGS sequence"/>
</dbReference>
<dbReference type="EMBL" id="RPFJ01000053">
    <property type="protein sequence ID" value="RPD91699.1"/>
    <property type="molecule type" value="Genomic_DNA"/>
</dbReference>
<dbReference type="PROSITE" id="PS51257">
    <property type="entry name" value="PROKAR_LIPOPROTEIN"/>
    <property type="match status" value="1"/>
</dbReference>
<organism evidence="2 3">
    <name type="scientific">Aureibaculum marinum</name>
    <dbReference type="NCBI Taxonomy" id="2487930"/>
    <lineage>
        <taxon>Bacteria</taxon>
        <taxon>Pseudomonadati</taxon>
        <taxon>Bacteroidota</taxon>
        <taxon>Flavobacteriia</taxon>
        <taxon>Flavobacteriales</taxon>
        <taxon>Flavobacteriaceae</taxon>
        <taxon>Aureibaculum</taxon>
    </lineage>
</organism>
<dbReference type="RefSeq" id="WP_123899123.1">
    <property type="nucleotide sequence ID" value="NZ_RPFJ01000053.1"/>
</dbReference>
<comment type="caution">
    <text evidence="2">The sequence shown here is derived from an EMBL/GenBank/DDBJ whole genome shotgun (WGS) entry which is preliminary data.</text>
</comment>
<dbReference type="Gene3D" id="1.25.40.10">
    <property type="entry name" value="Tetratricopeptide repeat domain"/>
    <property type="match status" value="1"/>
</dbReference>
<accession>A0A3N4NJL2</accession>
<dbReference type="InterPro" id="IPR011990">
    <property type="entry name" value="TPR-like_helical_dom_sf"/>
</dbReference>
<dbReference type="OrthoDB" id="1424284at2"/>
<dbReference type="SMART" id="SM00028">
    <property type="entry name" value="TPR"/>
    <property type="match status" value="2"/>
</dbReference>
<dbReference type="InterPro" id="IPR019734">
    <property type="entry name" value="TPR_rpt"/>
</dbReference>
<reference evidence="2 3" key="1">
    <citation type="submission" date="2018-11" db="EMBL/GenBank/DDBJ databases">
        <title>Aureibaculum marinum gen. nov., sp. nov., a member of the family Flavobacteriaceae isolated from the Bohai Sea.</title>
        <authorList>
            <person name="Ji X."/>
        </authorList>
    </citation>
    <scope>NUCLEOTIDE SEQUENCE [LARGE SCALE GENOMIC DNA]</scope>
    <source>
        <strain evidence="2 3">BH-SD17</strain>
    </source>
</reference>
<gene>
    <name evidence="2" type="ORF">EGM88_14440</name>
</gene>
<evidence type="ECO:0000313" key="2">
    <source>
        <dbReference type="EMBL" id="RPD91699.1"/>
    </source>
</evidence>
<keyword evidence="1" id="KW-0802">TPR repeat</keyword>
<keyword evidence="3" id="KW-1185">Reference proteome</keyword>
<dbReference type="PROSITE" id="PS50005">
    <property type="entry name" value="TPR"/>
    <property type="match status" value="2"/>
</dbReference>
<evidence type="ECO:0000256" key="1">
    <source>
        <dbReference type="PROSITE-ProRule" id="PRU00339"/>
    </source>
</evidence>
<dbReference type="AlphaFoldDB" id="A0A3N4NJL2"/>